<organism evidence="3 4">
    <name type="scientific">Erwinia mallotivora</name>
    <dbReference type="NCBI Taxonomy" id="69222"/>
    <lineage>
        <taxon>Bacteria</taxon>
        <taxon>Pseudomonadati</taxon>
        <taxon>Pseudomonadota</taxon>
        <taxon>Gammaproteobacteria</taxon>
        <taxon>Enterobacterales</taxon>
        <taxon>Erwiniaceae</taxon>
        <taxon>Erwinia</taxon>
    </lineage>
</organism>
<evidence type="ECO:0000259" key="2">
    <source>
        <dbReference type="Pfam" id="PF08450"/>
    </source>
</evidence>
<protein>
    <submittedName>
        <fullName evidence="3">Gluconolactonase</fullName>
    </submittedName>
</protein>
<dbReference type="Gene3D" id="2.120.10.30">
    <property type="entry name" value="TolB, C-terminal domain"/>
    <property type="match status" value="1"/>
</dbReference>
<dbReference type="PATRIC" id="fig|69222.5.peg.1546"/>
<dbReference type="PANTHER" id="PTHR47572:SF4">
    <property type="entry name" value="LACTONASE DRP35"/>
    <property type="match status" value="1"/>
</dbReference>
<gene>
    <name evidence="3" type="ORF">BG55_07550</name>
</gene>
<evidence type="ECO:0000313" key="4">
    <source>
        <dbReference type="Proteomes" id="UP000019918"/>
    </source>
</evidence>
<dbReference type="GO" id="GO:0016787">
    <property type="term" value="F:hydrolase activity"/>
    <property type="evidence" value="ECO:0007669"/>
    <property type="project" value="UniProtKB-KW"/>
</dbReference>
<dbReference type="InterPro" id="IPR051262">
    <property type="entry name" value="SMP-30/CGR1_Lactonase"/>
</dbReference>
<accession>A0A014NQF8</accession>
<dbReference type="EMBL" id="JFHN01000037">
    <property type="protein sequence ID" value="EXU76075.1"/>
    <property type="molecule type" value="Genomic_DNA"/>
</dbReference>
<sequence length="328" mass="35935">MLGGIILSNVCHAEATQPQVKIVAEQPEFSSLINSNSTAQLLTDKAVWAEGPACLHQGDFIFSDVKQNKVMRWSEQKGLEVWLSPSHYQNGHTVDTQGRVIAASHGQRAVLRQEHDGRWVTLASTWQGKKLNSPNDVIVAPDGAIWFTDPTFGVLNKAESYGGKPEQDGEYLYRYDTNTKTLSRMNTPEVHSPNGLAFSPDGKRLYVADTQIAHDFSNQKLAHQIVTYRVNGTHLEEGRIFAKVSPGIPDGIKVDEKGNVWSSSKEGVQVYSPQGMLLGKILIPASNTGNLALCTDAGNRHWLYVTAASLVLRMPVMVGNSTEVAANK</sequence>
<reference evidence="3 4" key="1">
    <citation type="submission" date="2014-02" db="EMBL/GenBank/DDBJ databases">
        <title>Draft genome of Erwinia mallotivora strain BT-MARDI, a papaya dieback pathogen.</title>
        <authorList>
            <person name="Redzuan R."/>
            <person name="Abu Bakar N."/>
            <person name="Badrun R."/>
            <person name="Mohd Raih M.F."/>
            <person name="Rozano L."/>
            <person name="Mat Amin N."/>
        </authorList>
    </citation>
    <scope>NUCLEOTIDE SEQUENCE [LARGE SCALE GENOMIC DNA]</scope>
    <source>
        <strain evidence="3 4">BT-MARDI</strain>
    </source>
</reference>
<proteinExistence type="predicted"/>
<dbReference type="PANTHER" id="PTHR47572">
    <property type="entry name" value="LIPOPROTEIN-RELATED"/>
    <property type="match status" value="1"/>
</dbReference>
<dbReference type="InterPro" id="IPR011042">
    <property type="entry name" value="6-blade_b-propeller_TolB-like"/>
</dbReference>
<evidence type="ECO:0000256" key="1">
    <source>
        <dbReference type="ARBA" id="ARBA00022801"/>
    </source>
</evidence>
<dbReference type="Pfam" id="PF08450">
    <property type="entry name" value="SGL"/>
    <property type="match status" value="1"/>
</dbReference>
<evidence type="ECO:0000313" key="3">
    <source>
        <dbReference type="EMBL" id="EXU76075.1"/>
    </source>
</evidence>
<feature type="domain" description="SMP-30/Gluconolactonase/LRE-like region" evidence="2">
    <location>
        <begin position="48"/>
        <end position="308"/>
    </location>
</feature>
<dbReference type="InterPro" id="IPR013658">
    <property type="entry name" value="SGL"/>
</dbReference>
<dbReference type="STRING" id="69222.BG55_07550"/>
<dbReference type="Proteomes" id="UP000019918">
    <property type="component" value="Unassembled WGS sequence"/>
</dbReference>
<comment type="caution">
    <text evidence="3">The sequence shown here is derived from an EMBL/GenBank/DDBJ whole genome shotgun (WGS) entry which is preliminary data.</text>
</comment>
<keyword evidence="4" id="KW-1185">Reference proteome</keyword>
<dbReference type="AlphaFoldDB" id="A0A014NQF8"/>
<keyword evidence="1" id="KW-0378">Hydrolase</keyword>
<name>A0A014NQF8_9GAMM</name>
<dbReference type="SUPFAM" id="SSF63829">
    <property type="entry name" value="Calcium-dependent phosphotriesterase"/>
    <property type="match status" value="1"/>
</dbReference>